<evidence type="ECO:0000256" key="1">
    <source>
        <dbReference type="SAM" id="MobiDB-lite"/>
    </source>
</evidence>
<organism evidence="2 3">
    <name type="scientific">Micromonospora chalcea</name>
    <dbReference type="NCBI Taxonomy" id="1874"/>
    <lineage>
        <taxon>Bacteria</taxon>
        <taxon>Bacillati</taxon>
        <taxon>Actinomycetota</taxon>
        <taxon>Actinomycetes</taxon>
        <taxon>Micromonosporales</taxon>
        <taxon>Micromonosporaceae</taxon>
        <taxon>Micromonospora</taxon>
    </lineage>
</organism>
<feature type="compositionally biased region" description="Polar residues" evidence="1">
    <location>
        <begin position="1"/>
        <end position="10"/>
    </location>
</feature>
<keyword evidence="3" id="KW-1185">Reference proteome</keyword>
<name>A0ABX9Y1Q8_MICCH</name>
<accession>A0ABX9Y1Q8</accession>
<reference evidence="2 3" key="1">
    <citation type="submission" date="2018-05" db="EMBL/GenBank/DDBJ databases">
        <title>Micromonospora from Atacama Desert.</title>
        <authorList>
            <person name="Carro L."/>
            <person name="Goodfellow M."/>
            <person name="Klenk H.-P."/>
        </authorList>
    </citation>
    <scope>NUCLEOTIDE SEQUENCE [LARGE SCALE GENOMIC DNA]</scope>
    <source>
        <strain evidence="2 3">LB41</strain>
    </source>
</reference>
<comment type="caution">
    <text evidence="2">The sequence shown here is derived from an EMBL/GenBank/DDBJ whole genome shotgun (WGS) entry which is preliminary data.</text>
</comment>
<feature type="compositionally biased region" description="Basic and acidic residues" evidence="1">
    <location>
        <begin position="13"/>
        <end position="25"/>
    </location>
</feature>
<dbReference type="GO" id="GO:0016740">
    <property type="term" value="F:transferase activity"/>
    <property type="evidence" value="ECO:0007669"/>
    <property type="project" value="UniProtKB-KW"/>
</dbReference>
<dbReference type="EMBL" id="QGTA01000232">
    <property type="protein sequence ID" value="RQW89513.1"/>
    <property type="molecule type" value="Genomic_DNA"/>
</dbReference>
<proteinExistence type="predicted"/>
<gene>
    <name evidence="2" type="ORF">DLJ60_22705</name>
</gene>
<dbReference type="Proteomes" id="UP000274694">
    <property type="component" value="Unassembled WGS sequence"/>
</dbReference>
<feature type="non-terminal residue" evidence="2">
    <location>
        <position position="1"/>
    </location>
</feature>
<keyword evidence="2" id="KW-0808">Transferase</keyword>
<sequence length="63" mass="6433">AGHGPAQTSGRGAEGRLGRHGHLEVRGAAQVQPGPLRRADQAHHHSGTGGTSPDQARGVRVDV</sequence>
<protein>
    <submittedName>
        <fullName evidence="2">Glycosyl transferase</fullName>
    </submittedName>
</protein>
<evidence type="ECO:0000313" key="2">
    <source>
        <dbReference type="EMBL" id="RQW89513.1"/>
    </source>
</evidence>
<feature type="region of interest" description="Disordered" evidence="1">
    <location>
        <begin position="1"/>
        <end position="63"/>
    </location>
</feature>
<evidence type="ECO:0000313" key="3">
    <source>
        <dbReference type="Proteomes" id="UP000274694"/>
    </source>
</evidence>